<dbReference type="AlphaFoldDB" id="A0A516SEV5"/>
<evidence type="ECO:0000313" key="2">
    <source>
        <dbReference type="Proteomes" id="UP000317550"/>
    </source>
</evidence>
<proteinExistence type="predicted"/>
<reference evidence="2" key="1">
    <citation type="submission" date="2019-07" db="EMBL/GenBank/DDBJ databases">
        <title>Chitinimonas sp. nov., isolated from Ny-Alesund, arctica soil.</title>
        <authorList>
            <person name="Xu Q."/>
            <person name="Peng F."/>
        </authorList>
    </citation>
    <scope>NUCLEOTIDE SEQUENCE [LARGE SCALE GENOMIC DNA]</scope>
    <source>
        <strain evidence="2">R3-44</strain>
    </source>
</reference>
<dbReference type="RefSeq" id="WP_144278088.1">
    <property type="nucleotide sequence ID" value="NZ_CP041730.1"/>
</dbReference>
<sequence>MFSLIPWPYRILAMGLLCVALFAAGYVKGARAEQLAAVAADRDSMLRVVKIERRQAAVSNAIAVAHETGRTRDRLVYRTIEKEIIRYVANPARLVARLDRSWVCQHDAGALSGLPDTACILDASASDFTSDDALRVLVRNYEAAKENERQLIDLQAWIRAQGALEAT</sequence>
<name>A0A516SEV5_9NEIS</name>
<dbReference type="EMBL" id="CP041730">
    <property type="protein sequence ID" value="QDQ26694.1"/>
    <property type="molecule type" value="Genomic_DNA"/>
</dbReference>
<evidence type="ECO:0000313" key="1">
    <source>
        <dbReference type="EMBL" id="QDQ26694.1"/>
    </source>
</evidence>
<dbReference type="OrthoDB" id="6058858at2"/>
<dbReference type="Proteomes" id="UP000317550">
    <property type="component" value="Chromosome"/>
</dbReference>
<organism evidence="1 2">
    <name type="scientific">Chitinimonas arctica</name>
    <dbReference type="NCBI Taxonomy" id="2594795"/>
    <lineage>
        <taxon>Bacteria</taxon>
        <taxon>Pseudomonadati</taxon>
        <taxon>Pseudomonadota</taxon>
        <taxon>Betaproteobacteria</taxon>
        <taxon>Neisseriales</taxon>
        <taxon>Chitinibacteraceae</taxon>
        <taxon>Chitinimonas</taxon>
    </lineage>
</organism>
<dbReference type="KEGG" id="cari:FNU76_10145"/>
<keyword evidence="2" id="KW-1185">Reference proteome</keyword>
<protein>
    <submittedName>
        <fullName evidence="1">Uncharacterized protein</fullName>
    </submittedName>
</protein>
<accession>A0A516SEV5</accession>
<gene>
    <name evidence="1" type="ORF">FNU76_10145</name>
</gene>